<dbReference type="AlphaFoldDB" id="A0A6H9WRN8"/>
<feature type="region of interest" description="Disordered" evidence="2">
    <location>
        <begin position="79"/>
        <end position="110"/>
    </location>
</feature>
<evidence type="ECO:0000256" key="2">
    <source>
        <dbReference type="SAM" id="MobiDB-lite"/>
    </source>
</evidence>
<evidence type="ECO:0000256" key="3">
    <source>
        <dbReference type="SAM" id="SignalP"/>
    </source>
</evidence>
<dbReference type="PANTHER" id="PTHR15462:SF19">
    <property type="entry name" value="PEPTIDASE S1 DOMAIN-CONTAINING PROTEIN"/>
    <property type="match status" value="1"/>
</dbReference>
<feature type="chain" id="PRO_5038646215" description="Trypsin-like serine protease" evidence="3">
    <location>
        <begin position="25"/>
        <end position="353"/>
    </location>
</feature>
<keyword evidence="1 3" id="KW-0732">Signal</keyword>
<dbReference type="InterPro" id="IPR009003">
    <property type="entry name" value="Peptidase_S1_PA"/>
</dbReference>
<dbReference type="OrthoDB" id="5121599at2"/>
<keyword evidence="5" id="KW-1185">Reference proteome</keyword>
<comment type="caution">
    <text evidence="4">The sequence shown here is derived from an EMBL/GenBank/DDBJ whole genome shotgun (WGS) entry which is preliminary data.</text>
</comment>
<dbReference type="RefSeq" id="WP_158027553.1">
    <property type="nucleotide sequence ID" value="NZ_BMHG01000001.1"/>
</dbReference>
<dbReference type="EMBL" id="WBJY01000001">
    <property type="protein sequence ID" value="KAB1649000.1"/>
    <property type="molecule type" value="Genomic_DNA"/>
</dbReference>
<organism evidence="4 5">
    <name type="scientific">Pseudoclavibacter endophyticus</name>
    <dbReference type="NCBI Taxonomy" id="1778590"/>
    <lineage>
        <taxon>Bacteria</taxon>
        <taxon>Bacillati</taxon>
        <taxon>Actinomycetota</taxon>
        <taxon>Actinomycetes</taxon>
        <taxon>Micrococcales</taxon>
        <taxon>Microbacteriaceae</taxon>
        <taxon>Pseudoclavibacter</taxon>
    </lineage>
</organism>
<accession>A0A6H9WRN8</accession>
<dbReference type="InterPro" id="IPR043504">
    <property type="entry name" value="Peptidase_S1_PA_chymotrypsin"/>
</dbReference>
<feature type="signal peptide" evidence="3">
    <location>
        <begin position="1"/>
        <end position="24"/>
    </location>
</feature>
<evidence type="ECO:0008006" key="6">
    <source>
        <dbReference type="Google" id="ProtNLM"/>
    </source>
</evidence>
<evidence type="ECO:0000313" key="5">
    <source>
        <dbReference type="Proteomes" id="UP000431744"/>
    </source>
</evidence>
<dbReference type="Gene3D" id="2.40.10.10">
    <property type="entry name" value="Trypsin-like serine proteases"/>
    <property type="match status" value="2"/>
</dbReference>
<dbReference type="Proteomes" id="UP000431744">
    <property type="component" value="Unassembled WGS sequence"/>
</dbReference>
<evidence type="ECO:0000313" key="4">
    <source>
        <dbReference type="EMBL" id="KAB1649000.1"/>
    </source>
</evidence>
<dbReference type="PANTHER" id="PTHR15462">
    <property type="entry name" value="SERINE PROTEASE"/>
    <property type="match status" value="1"/>
</dbReference>
<evidence type="ECO:0000256" key="1">
    <source>
        <dbReference type="ARBA" id="ARBA00022729"/>
    </source>
</evidence>
<name>A0A6H9WRN8_9MICO</name>
<dbReference type="SUPFAM" id="SSF50494">
    <property type="entry name" value="Trypsin-like serine proteases"/>
    <property type="match status" value="1"/>
</dbReference>
<proteinExistence type="predicted"/>
<reference evidence="4 5" key="1">
    <citation type="submission" date="2019-09" db="EMBL/GenBank/DDBJ databases">
        <title>Phylogeny of genus Pseudoclavibacter and closely related genus.</title>
        <authorList>
            <person name="Li Y."/>
        </authorList>
    </citation>
    <scope>NUCLEOTIDE SEQUENCE [LARGE SCALE GENOMIC DNA]</scope>
    <source>
        <strain evidence="4 5">EGI 60007</strain>
    </source>
</reference>
<dbReference type="PROSITE" id="PS51257">
    <property type="entry name" value="PROKAR_LIPOPROTEIN"/>
    <property type="match status" value="1"/>
</dbReference>
<gene>
    <name evidence="4" type="ORF">F8O04_01535</name>
</gene>
<dbReference type="InterPro" id="IPR050966">
    <property type="entry name" value="Glutamyl_endopeptidase"/>
</dbReference>
<sequence length="353" mass="36839">MNRIFKVTGALIVAVLALSGCATAPTAEASSGGYAPYMPPGEAGSLALRDDFESSPQETHDFWSDPDLFADAEGIQYTSPDNGISGGTGDPATGAYVAPTVPSPVAESPNGYGDVPTGTLFDRNGLAGSTLGRLYIQLDGERMGVCSASVVSSKSRSIVVTAAHCLVDFDNNNAIAQSVLFVPADRNNAQEQPYGQWAAVQYYIPQYFIDNAQVSPSGSVTGSGWTMDHAFLVMEEKGGQRVQDVTGGMGIAFGVPVQNIVQVGYPTAEPYDGTDEYFCASTSWEQGWAAGYEHACDMTPGSSGGAWMAYYDNQIGAGYVAAVNSTGNATHSEGSILGQGAFDLYQQADADAA</sequence>
<protein>
    <recommendedName>
        <fullName evidence="6">Trypsin-like serine protease</fullName>
    </recommendedName>
</protein>